<dbReference type="SUPFAM" id="SSF55729">
    <property type="entry name" value="Acyl-CoA N-acyltransferases (Nat)"/>
    <property type="match status" value="1"/>
</dbReference>
<keyword evidence="3" id="KW-1185">Reference proteome</keyword>
<proteinExistence type="predicted"/>
<feature type="domain" description="N-acetyltransferase" evidence="1">
    <location>
        <begin position="19"/>
        <end position="173"/>
    </location>
</feature>
<evidence type="ECO:0000313" key="3">
    <source>
        <dbReference type="Proteomes" id="UP000184050"/>
    </source>
</evidence>
<dbReference type="PANTHER" id="PTHR43328">
    <property type="entry name" value="ACETYLTRANSFERASE-RELATED"/>
    <property type="match status" value="1"/>
</dbReference>
<dbReference type="InterPro" id="IPR016181">
    <property type="entry name" value="Acyl_CoA_acyltransferase"/>
</dbReference>
<dbReference type="Pfam" id="PF13302">
    <property type="entry name" value="Acetyltransf_3"/>
    <property type="match status" value="1"/>
</dbReference>
<dbReference type="EMBL" id="FQZE01000005">
    <property type="protein sequence ID" value="SHI73801.1"/>
    <property type="molecule type" value="Genomic_DNA"/>
</dbReference>
<dbReference type="STRING" id="1168035.SAMN05444280_10595"/>
<organism evidence="2 3">
    <name type="scientific">Tangfeifania diversioriginum</name>
    <dbReference type="NCBI Taxonomy" id="1168035"/>
    <lineage>
        <taxon>Bacteria</taxon>
        <taxon>Pseudomonadati</taxon>
        <taxon>Bacteroidota</taxon>
        <taxon>Bacteroidia</taxon>
        <taxon>Marinilabiliales</taxon>
        <taxon>Prolixibacteraceae</taxon>
        <taxon>Tangfeifania</taxon>
    </lineage>
</organism>
<dbReference type="Proteomes" id="UP000184050">
    <property type="component" value="Unassembled WGS sequence"/>
</dbReference>
<keyword evidence="2" id="KW-0808">Transferase</keyword>
<gene>
    <name evidence="2" type="ORF">SAMN05444280_10595</name>
</gene>
<dbReference type="AlphaFoldDB" id="A0A1M6DKW7"/>
<protein>
    <submittedName>
        <fullName evidence="2">Protein N-acetyltransferase, RimJ/RimL family</fullName>
    </submittedName>
</protein>
<dbReference type="GO" id="GO:0016747">
    <property type="term" value="F:acyltransferase activity, transferring groups other than amino-acyl groups"/>
    <property type="evidence" value="ECO:0007669"/>
    <property type="project" value="InterPro"/>
</dbReference>
<dbReference type="PROSITE" id="PS51186">
    <property type="entry name" value="GNAT"/>
    <property type="match status" value="1"/>
</dbReference>
<reference evidence="2 3" key="1">
    <citation type="submission" date="2016-11" db="EMBL/GenBank/DDBJ databases">
        <authorList>
            <person name="Jaros S."/>
            <person name="Januszkiewicz K."/>
            <person name="Wedrychowicz H."/>
        </authorList>
    </citation>
    <scope>NUCLEOTIDE SEQUENCE [LARGE SCALE GENOMIC DNA]</scope>
    <source>
        <strain evidence="2 3">DSM 27063</strain>
    </source>
</reference>
<dbReference type="Gene3D" id="3.40.630.30">
    <property type="match status" value="1"/>
</dbReference>
<evidence type="ECO:0000313" key="2">
    <source>
        <dbReference type="EMBL" id="SHI73801.1"/>
    </source>
</evidence>
<evidence type="ECO:0000259" key="1">
    <source>
        <dbReference type="PROSITE" id="PS51186"/>
    </source>
</evidence>
<accession>A0A1M6DKW7</accession>
<dbReference type="PANTHER" id="PTHR43328:SF1">
    <property type="entry name" value="N-ACETYLTRANSFERASE DOMAIN-CONTAINING PROTEIN"/>
    <property type="match status" value="1"/>
</dbReference>
<name>A0A1M6DKW7_9BACT</name>
<dbReference type="InterPro" id="IPR000182">
    <property type="entry name" value="GNAT_dom"/>
</dbReference>
<sequence>MMHFKITLQVKMTNEKLDIKLRQTEIEDLPVFFQFQLDEASYLAAFIPEDPTDKSAYLTKHTKLLSAPTINYMTISFNNSIVGSIVKFEMEREAEITYWIDKKFWGQGVATKALADFLNIETKRPIYARVAFDNYASQKVLEKSGFVKIAREVSFANARQTEIAEFIYKLTIV</sequence>